<keyword evidence="5" id="KW-1185">Reference proteome</keyword>
<protein>
    <recommendedName>
        <fullName evidence="3">Alpha/beta hydrolase fold-3 domain-containing protein</fullName>
    </recommendedName>
</protein>
<feature type="compositionally biased region" description="Basic and acidic residues" evidence="2">
    <location>
        <begin position="854"/>
        <end position="865"/>
    </location>
</feature>
<feature type="region of interest" description="Disordered" evidence="2">
    <location>
        <begin position="854"/>
        <end position="873"/>
    </location>
</feature>
<name>A0A2T3B690_AMORE</name>
<gene>
    <name evidence="4" type="ORF">M430DRAFT_137319</name>
</gene>
<dbReference type="Proteomes" id="UP000241818">
    <property type="component" value="Unassembled WGS sequence"/>
</dbReference>
<dbReference type="PANTHER" id="PTHR48081:SF19">
    <property type="entry name" value="AB HYDROLASE SUPERFAMILY PROTEIN C4A8.06C"/>
    <property type="match status" value="1"/>
</dbReference>
<proteinExistence type="predicted"/>
<dbReference type="GeneID" id="36570583"/>
<reference evidence="4 5" key="1">
    <citation type="journal article" date="2018" name="New Phytol.">
        <title>Comparative genomics and transcriptomics depict ericoid mycorrhizal fungi as versatile saprotrophs and plant mutualists.</title>
        <authorList>
            <person name="Martino E."/>
            <person name="Morin E."/>
            <person name="Grelet G.A."/>
            <person name="Kuo A."/>
            <person name="Kohler A."/>
            <person name="Daghino S."/>
            <person name="Barry K.W."/>
            <person name="Cichocki N."/>
            <person name="Clum A."/>
            <person name="Dockter R.B."/>
            <person name="Hainaut M."/>
            <person name="Kuo R.C."/>
            <person name="LaButti K."/>
            <person name="Lindahl B.D."/>
            <person name="Lindquist E.A."/>
            <person name="Lipzen A."/>
            <person name="Khouja H.R."/>
            <person name="Magnuson J."/>
            <person name="Murat C."/>
            <person name="Ohm R.A."/>
            <person name="Singer S.W."/>
            <person name="Spatafora J.W."/>
            <person name="Wang M."/>
            <person name="Veneault-Fourrey C."/>
            <person name="Henrissat B."/>
            <person name="Grigoriev I.V."/>
            <person name="Martin F.M."/>
            <person name="Perotto S."/>
        </authorList>
    </citation>
    <scope>NUCLEOTIDE SEQUENCE [LARGE SCALE GENOMIC DNA]</scope>
    <source>
        <strain evidence="4 5">ATCC 22711</strain>
    </source>
</reference>
<feature type="domain" description="Alpha/beta hydrolase fold-3" evidence="3">
    <location>
        <begin position="375"/>
        <end position="425"/>
    </location>
</feature>
<evidence type="ECO:0000256" key="1">
    <source>
        <dbReference type="ARBA" id="ARBA00022801"/>
    </source>
</evidence>
<sequence length="935" mass="103742">MVFNTATVAGAVTPTVMQTLLAHCFDRKARSHKPTAHITYDEGLRLIKRFLVYASHHSVEDLQRFTSQWVPHPAWVLVEDVKISQKYLTRAAEVIQMQLGAQGIKLVGGKTWWQWRRPGNEMEAEWIEMRTHFQRRIRNNRPVNRVMLYIHGGAYYFGSVDEHRYQMQRHARKLKARVFAPRYRLAPQFPFPCGIQDCLAAYLYLLTIQHPTTIVFAGDSAGGGMILSLLVTLRDQGLPLPAGAILISPWVDLTHSFPSVGEDNPFDYIPPYGFHHRPSPSWPPPTADDIRAMEAVMGKDSASKEYPKLPGENEADAIQGFHVDHHPAPGTRNATAGNGIITNGSTSPAANTIPLPGRELSIMIDGELIEIKDQIQMYAPNELISHPLVSPILQPSLGGLPPLLILTGGGEMLRDEQIYLAHKAANPAKYPPGDAFLDDTTHDRNRNLINEWRPTDVQLQVWDDLCHVATTLSFTRPAKYMYRSVAQFGAWALARAQRSQIEIIDDDEVSVISRSESDAEVPAGQEKGHEAAASGRMRKAWDPLPRFRHHLIRQRVDRHGNTYPLEPESELPGCNLPTSEIGVIKEAPVRKWIAAKRKWDTKYASAKRRIQKKRAMEFAKGFQQYDGEVPPPSALASRRKLGEDLKERKKTLSKGLVFWSLWGSKHDERSIENELEIDKEPDIVIVTSAESAHPRPLYDLTRRGHSRSRSRRRIVTDENQTGADDIDEDTPAAELQKRSAAKRADVEGSKNLDFGSGDPDFPPSVPSPVPSVFVPKPGVNESELKRPKANGIAYPFTLNKESANASMTTLTSVAGVPPVKDIRTEGVQDHGVEAEAADIDAEIAAKKNIEAAKATGETEQKRPKTDGVAYPFTLKNKEGTSASMTTLTGAAGIRPMKDLGYEGAKESGVETNAADTNTATATMDNSEAGKNIERE</sequence>
<dbReference type="EMBL" id="KZ679009">
    <property type="protein sequence ID" value="PSS22256.1"/>
    <property type="molecule type" value="Genomic_DNA"/>
</dbReference>
<feature type="region of interest" description="Disordered" evidence="2">
    <location>
        <begin position="905"/>
        <end position="935"/>
    </location>
</feature>
<dbReference type="RefSeq" id="XP_024722411.1">
    <property type="nucleotide sequence ID" value="XM_024862502.1"/>
</dbReference>
<feature type="region of interest" description="Disordered" evidence="2">
    <location>
        <begin position="695"/>
        <end position="784"/>
    </location>
</feature>
<dbReference type="GO" id="GO:0016787">
    <property type="term" value="F:hydrolase activity"/>
    <property type="evidence" value="ECO:0007669"/>
    <property type="project" value="UniProtKB-KW"/>
</dbReference>
<feature type="region of interest" description="Disordered" evidence="2">
    <location>
        <begin position="515"/>
        <end position="536"/>
    </location>
</feature>
<evidence type="ECO:0000313" key="4">
    <source>
        <dbReference type="EMBL" id="PSS22256.1"/>
    </source>
</evidence>
<dbReference type="SUPFAM" id="SSF53474">
    <property type="entry name" value="alpha/beta-Hydrolases"/>
    <property type="match status" value="1"/>
</dbReference>
<accession>A0A2T3B690</accession>
<dbReference type="InParanoid" id="A0A2T3B690"/>
<dbReference type="InterPro" id="IPR029058">
    <property type="entry name" value="AB_hydrolase_fold"/>
</dbReference>
<feature type="compositionally biased region" description="Pro residues" evidence="2">
    <location>
        <begin position="760"/>
        <end position="769"/>
    </location>
</feature>
<feature type="domain" description="Alpha/beta hydrolase fold-3" evidence="3">
    <location>
        <begin position="147"/>
        <end position="260"/>
    </location>
</feature>
<dbReference type="Pfam" id="PF07859">
    <property type="entry name" value="Abhydrolase_3"/>
    <property type="match status" value="2"/>
</dbReference>
<keyword evidence="1" id="KW-0378">Hydrolase</keyword>
<evidence type="ECO:0000313" key="5">
    <source>
        <dbReference type="Proteomes" id="UP000241818"/>
    </source>
</evidence>
<dbReference type="InterPro" id="IPR013094">
    <property type="entry name" value="AB_hydrolase_3"/>
</dbReference>
<dbReference type="InterPro" id="IPR050300">
    <property type="entry name" value="GDXG_lipolytic_enzyme"/>
</dbReference>
<dbReference type="STRING" id="857342.A0A2T3B690"/>
<dbReference type="Gene3D" id="3.40.50.1820">
    <property type="entry name" value="alpha/beta hydrolase"/>
    <property type="match status" value="2"/>
</dbReference>
<evidence type="ECO:0000256" key="2">
    <source>
        <dbReference type="SAM" id="MobiDB-lite"/>
    </source>
</evidence>
<dbReference type="PANTHER" id="PTHR48081">
    <property type="entry name" value="AB HYDROLASE SUPERFAMILY PROTEIN C4A8.06C"/>
    <property type="match status" value="1"/>
</dbReference>
<dbReference type="OrthoDB" id="2336090at2759"/>
<feature type="compositionally biased region" description="Low complexity" evidence="2">
    <location>
        <begin position="911"/>
        <end position="925"/>
    </location>
</feature>
<evidence type="ECO:0000259" key="3">
    <source>
        <dbReference type="Pfam" id="PF07859"/>
    </source>
</evidence>
<feature type="compositionally biased region" description="Basic residues" evidence="2">
    <location>
        <begin position="703"/>
        <end position="713"/>
    </location>
</feature>
<dbReference type="AlphaFoldDB" id="A0A2T3B690"/>
<organism evidence="4 5">
    <name type="scientific">Amorphotheca resinae ATCC 22711</name>
    <dbReference type="NCBI Taxonomy" id="857342"/>
    <lineage>
        <taxon>Eukaryota</taxon>
        <taxon>Fungi</taxon>
        <taxon>Dikarya</taxon>
        <taxon>Ascomycota</taxon>
        <taxon>Pezizomycotina</taxon>
        <taxon>Leotiomycetes</taxon>
        <taxon>Helotiales</taxon>
        <taxon>Amorphothecaceae</taxon>
        <taxon>Amorphotheca</taxon>
    </lineage>
</organism>